<protein>
    <submittedName>
        <fullName evidence="1">BT4734/BF3469 family protein</fullName>
    </submittedName>
</protein>
<comment type="caution">
    <text evidence="1">The sequence shown here is derived from an EMBL/GenBank/DDBJ whole genome shotgun (WGS) entry which is preliminary data.</text>
</comment>
<gene>
    <name evidence="1" type="ORF">AAAT87_07810</name>
</gene>
<dbReference type="Proteomes" id="UP001465717">
    <property type="component" value="Unassembled WGS sequence"/>
</dbReference>
<sequence>MKKKVSQFANMTSKTPIQGDLESLVSFMKTDEKLKFLTQSYRLTGKKTFKADAPLFAPACYLEGGKGQDNIRELTHLSLVDFDELFTEIPPDITALNALKQKLCDDPHTLLCYIT</sequence>
<keyword evidence="2" id="KW-1185">Reference proteome</keyword>
<dbReference type="EMBL" id="JBBNGE010000021">
    <property type="protein sequence ID" value="MEQ2508185.1"/>
    <property type="molecule type" value="Genomic_DNA"/>
</dbReference>
<organism evidence="1 2">
    <name type="scientific">Segatella sinensis</name>
    <dbReference type="NCBI Taxonomy" id="3085167"/>
    <lineage>
        <taxon>Bacteria</taxon>
        <taxon>Pseudomonadati</taxon>
        <taxon>Bacteroidota</taxon>
        <taxon>Bacteroidia</taxon>
        <taxon>Bacteroidales</taxon>
        <taxon>Prevotellaceae</taxon>
        <taxon>Segatella</taxon>
    </lineage>
</organism>
<reference evidence="1 2" key="1">
    <citation type="submission" date="2024-04" db="EMBL/GenBank/DDBJ databases">
        <title>Human intestinal bacterial collection.</title>
        <authorList>
            <person name="Pauvert C."/>
            <person name="Hitch T.C.A."/>
            <person name="Clavel T."/>
        </authorList>
    </citation>
    <scope>NUCLEOTIDE SEQUENCE [LARGE SCALE GENOMIC DNA]</scope>
    <source>
        <strain evidence="1 2">CLA-AA-H174</strain>
    </source>
</reference>
<evidence type="ECO:0000313" key="2">
    <source>
        <dbReference type="Proteomes" id="UP001465717"/>
    </source>
</evidence>
<name>A0ABV1FYG3_9BACT</name>
<dbReference type="RefSeq" id="WP_349226114.1">
    <property type="nucleotide sequence ID" value="NZ_JBBNGE010000021.1"/>
</dbReference>
<feature type="non-terminal residue" evidence="1">
    <location>
        <position position="115"/>
    </location>
</feature>
<proteinExistence type="predicted"/>
<evidence type="ECO:0000313" key="1">
    <source>
        <dbReference type="EMBL" id="MEQ2508185.1"/>
    </source>
</evidence>
<accession>A0ABV1FYG3</accession>